<keyword evidence="9 10" id="KW-0998">Cell outer membrane</keyword>
<evidence type="ECO:0000256" key="3">
    <source>
        <dbReference type="ARBA" id="ARBA00022452"/>
    </source>
</evidence>
<accession>A0A399CTW6</accession>
<evidence type="ECO:0000256" key="7">
    <source>
        <dbReference type="ARBA" id="ARBA00023136"/>
    </source>
</evidence>
<organism evidence="14 15">
    <name type="scientific">Mariniphaga sediminis</name>
    <dbReference type="NCBI Taxonomy" id="1628158"/>
    <lineage>
        <taxon>Bacteria</taxon>
        <taxon>Pseudomonadati</taxon>
        <taxon>Bacteroidota</taxon>
        <taxon>Bacteroidia</taxon>
        <taxon>Marinilabiliales</taxon>
        <taxon>Prolixibacteraceae</taxon>
        <taxon>Mariniphaga</taxon>
    </lineage>
</organism>
<sequence length="798" mass="90630">MKFLFVYAILLLFTFTLTGQTVQVITTRTGKPLEGVLVIGENFTFQTDIEGKVSLDNIKPDEKILFQHSSFLKFSSTKERIADRGNIVMLIEDPVRLDEVVISVNRWEQTKNEIPHKIHQIGAEEVLQNQPQTTADMLGSKGGVFVQKSQMGGGSPMIRGFAANRVLLVVDGIRMNNAIYRSGNLHNVISLDANSLEKTEVIFGPGSVIYGSDALGGVMSFNTFSPRLSTSEKAEQKGKIMSRVSSANMEKMIHGRLNFGRKKWAALVSTTFSDFDNLRMGTHGPEEYLRPEYVQPGKMGTDDRIVRNRNPKVQVSTGYRQFNLMAKARYRPNEYFDVTLGAHLSQTSDIPRYDRLVVYRNDALRYARWYYGPQQWSLVSARIDYRRTHVLFDKLNILAGFQQYAESRHDRSLYAKEMFRREEALDIFSFNVDLGKTLNKRNDFFYGAEAFLNKVGSKGTAENISGGTPQKIAPRYPDGSDYKSWAGYFSWKYNLKDQLILQAGMRYTYTELNGQFDPAFYNFPFQGFDMKNSALNGNAGLVWHPTPDWQINLNASTGFRSPNIDDVAKVFDSEPGNVVVPNPDLRPEYTRNLEAGIVRSYAGKAKVELTVFFTHLKDAMVRRDFSLGGSDSIVYDGVLSKVEALVNAESARVFGGNFSFEYLFSPAFRTRNDISFARGEDADGYPLRHVPPVFGSSHFLFEKQRWFFDMYVDYSGKFDFEQLAPDEQEKPHLYAADENGKPWSPGWWTLNVKMNWRMSDVFSIAGGVENIFDRRYRTYSSGVVAPGINFFLSLGVHF</sequence>
<dbReference type="EMBL" id="QWET01000029">
    <property type="protein sequence ID" value="RIH62987.1"/>
    <property type="molecule type" value="Genomic_DNA"/>
</dbReference>
<dbReference type="GO" id="GO:0015344">
    <property type="term" value="F:siderophore uptake transmembrane transporter activity"/>
    <property type="evidence" value="ECO:0007669"/>
    <property type="project" value="TreeGrafter"/>
</dbReference>
<evidence type="ECO:0000256" key="9">
    <source>
        <dbReference type="ARBA" id="ARBA00023237"/>
    </source>
</evidence>
<keyword evidence="7 10" id="KW-0472">Membrane</keyword>
<dbReference type="Gene3D" id="2.170.130.10">
    <property type="entry name" value="TonB-dependent receptor, plug domain"/>
    <property type="match status" value="1"/>
</dbReference>
<keyword evidence="2 10" id="KW-0813">Transport</keyword>
<comment type="subcellular location">
    <subcellularLocation>
        <location evidence="1 10">Cell outer membrane</location>
        <topology evidence="1 10">Multi-pass membrane protein</topology>
    </subcellularLocation>
</comment>
<evidence type="ECO:0000313" key="15">
    <source>
        <dbReference type="Proteomes" id="UP000266441"/>
    </source>
</evidence>
<evidence type="ECO:0000256" key="11">
    <source>
        <dbReference type="RuleBase" id="RU003357"/>
    </source>
</evidence>
<name>A0A399CTW6_9BACT</name>
<evidence type="ECO:0000256" key="8">
    <source>
        <dbReference type="ARBA" id="ARBA00023170"/>
    </source>
</evidence>
<dbReference type="OrthoDB" id="9795928at2"/>
<dbReference type="InterPro" id="IPR037066">
    <property type="entry name" value="Plug_dom_sf"/>
</dbReference>
<keyword evidence="4 10" id="KW-0812">Transmembrane</keyword>
<dbReference type="GO" id="GO:0044718">
    <property type="term" value="P:siderophore transmembrane transport"/>
    <property type="evidence" value="ECO:0007669"/>
    <property type="project" value="TreeGrafter"/>
</dbReference>
<proteinExistence type="inferred from homology"/>
<evidence type="ECO:0000256" key="2">
    <source>
        <dbReference type="ARBA" id="ARBA00022448"/>
    </source>
</evidence>
<dbReference type="SUPFAM" id="SSF56935">
    <property type="entry name" value="Porins"/>
    <property type="match status" value="1"/>
</dbReference>
<feature type="domain" description="TonB-dependent receptor-like beta-barrel" evidence="12">
    <location>
        <begin position="356"/>
        <end position="771"/>
    </location>
</feature>
<dbReference type="PANTHER" id="PTHR30069:SF29">
    <property type="entry name" value="HEMOGLOBIN AND HEMOGLOBIN-HAPTOGLOBIN-BINDING PROTEIN 1-RELATED"/>
    <property type="match status" value="1"/>
</dbReference>
<dbReference type="Gene3D" id="2.40.170.20">
    <property type="entry name" value="TonB-dependent receptor, beta-barrel domain"/>
    <property type="match status" value="1"/>
</dbReference>
<dbReference type="InterPro" id="IPR000531">
    <property type="entry name" value="Beta-barrel_TonB"/>
</dbReference>
<dbReference type="GO" id="GO:0009279">
    <property type="term" value="C:cell outer membrane"/>
    <property type="evidence" value="ECO:0007669"/>
    <property type="project" value="UniProtKB-SubCell"/>
</dbReference>
<dbReference type="Proteomes" id="UP000266441">
    <property type="component" value="Unassembled WGS sequence"/>
</dbReference>
<dbReference type="InterPro" id="IPR012910">
    <property type="entry name" value="Plug_dom"/>
</dbReference>
<gene>
    <name evidence="14" type="ORF">D1164_22160</name>
</gene>
<dbReference type="InterPro" id="IPR036942">
    <property type="entry name" value="Beta-barrel_TonB_sf"/>
</dbReference>
<dbReference type="PANTHER" id="PTHR30069">
    <property type="entry name" value="TONB-DEPENDENT OUTER MEMBRANE RECEPTOR"/>
    <property type="match status" value="1"/>
</dbReference>
<evidence type="ECO:0000256" key="4">
    <source>
        <dbReference type="ARBA" id="ARBA00022692"/>
    </source>
</evidence>
<comment type="caution">
    <text evidence="14">The sequence shown here is derived from an EMBL/GenBank/DDBJ whole genome shotgun (WGS) entry which is preliminary data.</text>
</comment>
<evidence type="ECO:0000256" key="1">
    <source>
        <dbReference type="ARBA" id="ARBA00004571"/>
    </source>
</evidence>
<evidence type="ECO:0000256" key="6">
    <source>
        <dbReference type="ARBA" id="ARBA00023077"/>
    </source>
</evidence>
<evidence type="ECO:0000256" key="10">
    <source>
        <dbReference type="PROSITE-ProRule" id="PRU01360"/>
    </source>
</evidence>
<dbReference type="InterPro" id="IPR039426">
    <property type="entry name" value="TonB-dep_rcpt-like"/>
</dbReference>
<dbReference type="Pfam" id="PF07715">
    <property type="entry name" value="Plug"/>
    <property type="match status" value="1"/>
</dbReference>
<keyword evidence="8 14" id="KW-0675">Receptor</keyword>
<keyword evidence="3 10" id="KW-1134">Transmembrane beta strand</keyword>
<dbReference type="RefSeq" id="WP_119352096.1">
    <property type="nucleotide sequence ID" value="NZ_QWET01000029.1"/>
</dbReference>
<evidence type="ECO:0000259" key="12">
    <source>
        <dbReference type="Pfam" id="PF00593"/>
    </source>
</evidence>
<keyword evidence="15" id="KW-1185">Reference proteome</keyword>
<comment type="similarity">
    <text evidence="10 11">Belongs to the TonB-dependent receptor family.</text>
</comment>
<reference evidence="14 15" key="1">
    <citation type="journal article" date="2015" name="Int. J. Syst. Evol. Microbiol.">
        <title>Mariniphaga sediminis sp. nov., isolated from coastal sediment.</title>
        <authorList>
            <person name="Wang F.Q."/>
            <person name="Shen Q.Y."/>
            <person name="Chen G.J."/>
            <person name="Du Z.J."/>
        </authorList>
    </citation>
    <scope>NUCLEOTIDE SEQUENCE [LARGE SCALE GENOMIC DNA]</scope>
    <source>
        <strain evidence="14 15">SY21</strain>
    </source>
</reference>
<keyword evidence="5" id="KW-0732">Signal</keyword>
<keyword evidence="6 11" id="KW-0798">TonB box</keyword>
<protein>
    <submittedName>
        <fullName evidence="14">TonB-dependent receptor</fullName>
    </submittedName>
</protein>
<dbReference type="PROSITE" id="PS52016">
    <property type="entry name" value="TONB_DEPENDENT_REC_3"/>
    <property type="match status" value="1"/>
</dbReference>
<evidence type="ECO:0000313" key="14">
    <source>
        <dbReference type="EMBL" id="RIH62987.1"/>
    </source>
</evidence>
<dbReference type="Pfam" id="PF00593">
    <property type="entry name" value="TonB_dep_Rec_b-barrel"/>
    <property type="match status" value="1"/>
</dbReference>
<evidence type="ECO:0000259" key="13">
    <source>
        <dbReference type="Pfam" id="PF07715"/>
    </source>
</evidence>
<feature type="domain" description="TonB-dependent receptor plug" evidence="13">
    <location>
        <begin position="111"/>
        <end position="218"/>
    </location>
</feature>
<dbReference type="CDD" id="cd01347">
    <property type="entry name" value="ligand_gated_channel"/>
    <property type="match status" value="1"/>
</dbReference>
<evidence type="ECO:0000256" key="5">
    <source>
        <dbReference type="ARBA" id="ARBA00022729"/>
    </source>
</evidence>
<dbReference type="AlphaFoldDB" id="A0A399CTW6"/>